<evidence type="ECO:0000313" key="1">
    <source>
        <dbReference type="EMBL" id="MFC5423193.1"/>
    </source>
</evidence>
<dbReference type="Proteomes" id="UP001596053">
    <property type="component" value="Unassembled WGS sequence"/>
</dbReference>
<accession>A0ABW0IXZ1</accession>
<evidence type="ECO:0000313" key="2">
    <source>
        <dbReference type="Proteomes" id="UP001596053"/>
    </source>
</evidence>
<reference evidence="2" key="1">
    <citation type="journal article" date="2019" name="Int. J. Syst. Evol. Microbiol.">
        <title>The Global Catalogue of Microorganisms (GCM) 10K type strain sequencing project: providing services to taxonomists for standard genome sequencing and annotation.</title>
        <authorList>
            <consortium name="The Broad Institute Genomics Platform"/>
            <consortium name="The Broad Institute Genome Sequencing Center for Infectious Disease"/>
            <person name="Wu L."/>
            <person name="Ma J."/>
        </authorList>
    </citation>
    <scope>NUCLEOTIDE SEQUENCE [LARGE SCALE GENOMIC DNA]</scope>
    <source>
        <strain evidence="2">NCAIM B.01391</strain>
    </source>
</reference>
<dbReference type="RefSeq" id="WP_377801359.1">
    <property type="nucleotide sequence ID" value="NZ_JBHSLW010000067.1"/>
</dbReference>
<gene>
    <name evidence="1" type="ORF">ACFPOB_26965</name>
</gene>
<proteinExistence type="predicted"/>
<dbReference type="EMBL" id="JBHSLW010000067">
    <property type="protein sequence ID" value="MFC5423193.1"/>
    <property type="molecule type" value="Genomic_DNA"/>
</dbReference>
<organism evidence="1 2">
    <name type="scientific">Bosea eneae</name>
    <dbReference type="NCBI Taxonomy" id="151454"/>
    <lineage>
        <taxon>Bacteria</taxon>
        <taxon>Pseudomonadati</taxon>
        <taxon>Pseudomonadota</taxon>
        <taxon>Alphaproteobacteria</taxon>
        <taxon>Hyphomicrobiales</taxon>
        <taxon>Boseaceae</taxon>
        <taxon>Bosea</taxon>
    </lineage>
</organism>
<keyword evidence="2" id="KW-1185">Reference proteome</keyword>
<sequence length="227" mass="25731">MAARRDPDVHELLRPPHRPSLLRELSQRLRLLAGLAETPTARAEIETALALPWWGLGVLAIRVIGNWAGSHNAAGTRHRAWLSERARRPLPRRRELWSLRHGDLRRWQAEETEAARLALSQHVTAEDAGWILDLWFDDVERFSGLHLALMSKLPPEPIMARVASEIARGERCRCEAALWLLFNRQHLPGRDEAFVRLAASPDEHVAGLASRLMAIRAAREVARQRPG</sequence>
<comment type="caution">
    <text evidence="1">The sequence shown here is derived from an EMBL/GenBank/DDBJ whole genome shotgun (WGS) entry which is preliminary data.</text>
</comment>
<protein>
    <submittedName>
        <fullName evidence="1">Uncharacterized protein</fullName>
    </submittedName>
</protein>
<name>A0ABW0IXZ1_9HYPH</name>